<dbReference type="Gene3D" id="3.40.50.300">
    <property type="entry name" value="P-loop containing nucleotide triphosphate hydrolases"/>
    <property type="match status" value="1"/>
</dbReference>
<dbReference type="SUPFAM" id="SSF52540">
    <property type="entry name" value="P-loop containing nucleoside triphosphate hydrolases"/>
    <property type="match status" value="1"/>
</dbReference>
<dbReference type="Gene3D" id="3.30.450.90">
    <property type="match status" value="1"/>
</dbReference>
<protein>
    <submittedName>
        <fullName evidence="3">Twitching motility protein PilT</fullName>
    </submittedName>
</protein>
<dbReference type="Proteomes" id="UP000732378">
    <property type="component" value="Unassembled WGS sequence"/>
</dbReference>
<dbReference type="InterPro" id="IPR050921">
    <property type="entry name" value="T4SS_GSP_E_ATPase"/>
</dbReference>
<dbReference type="InterPro" id="IPR001482">
    <property type="entry name" value="T2SS/T4SS_dom"/>
</dbReference>
<dbReference type="InterPro" id="IPR027417">
    <property type="entry name" value="P-loop_NTPase"/>
</dbReference>
<proteinExistence type="inferred from homology"/>
<comment type="caution">
    <text evidence="3">The sequence shown here is derived from an EMBL/GenBank/DDBJ whole genome shotgun (WGS) entry which is preliminary data.</text>
</comment>
<evidence type="ECO:0000313" key="4">
    <source>
        <dbReference type="Proteomes" id="UP000732378"/>
    </source>
</evidence>
<keyword evidence="4" id="KW-1185">Reference proteome</keyword>
<dbReference type="Pfam" id="PF00437">
    <property type="entry name" value="T2SSE"/>
    <property type="match status" value="1"/>
</dbReference>
<evidence type="ECO:0000256" key="1">
    <source>
        <dbReference type="ARBA" id="ARBA00006611"/>
    </source>
</evidence>
<dbReference type="InterPro" id="IPR003593">
    <property type="entry name" value="AAA+_ATPase"/>
</dbReference>
<evidence type="ECO:0000313" key="3">
    <source>
        <dbReference type="EMBL" id="MBM7507576.1"/>
    </source>
</evidence>
<dbReference type="RefSeq" id="WP_307822864.1">
    <property type="nucleotide sequence ID" value="NZ_JACDTV010000012.1"/>
</dbReference>
<accession>A0ABS2M8S7</accession>
<gene>
    <name evidence="3" type="ORF">JOE61_001390</name>
</gene>
<dbReference type="PANTHER" id="PTHR30486">
    <property type="entry name" value="TWITCHING MOTILITY PROTEIN PILT"/>
    <property type="match status" value="1"/>
</dbReference>
<evidence type="ECO:0000259" key="2">
    <source>
        <dbReference type="PROSITE" id="PS00662"/>
    </source>
</evidence>
<dbReference type="PANTHER" id="PTHR30486:SF12">
    <property type="entry name" value="TYPE IV PILUS ATPASE PILU"/>
    <property type="match status" value="1"/>
</dbReference>
<dbReference type="CDD" id="cd01131">
    <property type="entry name" value="PilT"/>
    <property type="match status" value="1"/>
</dbReference>
<sequence length="376" mass="40465">MSLTLEQDHTTLAGLRPLLEAVVDAGASDLHLRAGERSRMRVQGALTDVGEVVPAERVAAMVAASMGPDARAAYDADLEADYALTVPGLARFRINAFRSRGADAMVLRLVGAEPQRLADLGMPEVLHHLAMRPRGLVLVTGPTGSGKTTTLASMIDAINEERPVHVLTLEDPIEVVHTSRRATVTQRELGSDSRSWSGALRSAMRQDPDVILIGEMRDADTVHAALSAAETGHLVLSTLHTTDALETVQRIIDFFPPHEQPRVRAALASSLQGVVCQRLVPRRRGGRACVLEIAVADARLVEAVADPERTSEIPDILAQGEYSGMQSFDQHLLRLVVEGTVDPTVARGAASNPHDFTVMLRRAGWRPDSDPSGGPR</sequence>
<dbReference type="InterPro" id="IPR006321">
    <property type="entry name" value="PilT/PilU"/>
</dbReference>
<feature type="domain" description="Bacterial type II secretion system protein E" evidence="2">
    <location>
        <begin position="204"/>
        <end position="218"/>
    </location>
</feature>
<dbReference type="SMART" id="SM00382">
    <property type="entry name" value="AAA"/>
    <property type="match status" value="1"/>
</dbReference>
<organism evidence="3 4">
    <name type="scientific">Nocardioides salarius</name>
    <dbReference type="NCBI Taxonomy" id="374513"/>
    <lineage>
        <taxon>Bacteria</taxon>
        <taxon>Bacillati</taxon>
        <taxon>Actinomycetota</taxon>
        <taxon>Actinomycetes</taxon>
        <taxon>Propionibacteriales</taxon>
        <taxon>Nocardioidaceae</taxon>
        <taxon>Nocardioides</taxon>
    </lineage>
</organism>
<dbReference type="NCBIfam" id="TIGR01420">
    <property type="entry name" value="pilT_fam"/>
    <property type="match status" value="1"/>
</dbReference>
<dbReference type="PROSITE" id="PS00662">
    <property type="entry name" value="T2SP_E"/>
    <property type="match status" value="1"/>
</dbReference>
<reference evidence="3 4" key="1">
    <citation type="submission" date="2021-01" db="EMBL/GenBank/DDBJ databases">
        <title>Sequencing the genomes of 1000 actinobacteria strains.</title>
        <authorList>
            <person name="Klenk H.-P."/>
        </authorList>
    </citation>
    <scope>NUCLEOTIDE SEQUENCE [LARGE SCALE GENOMIC DNA]</scope>
    <source>
        <strain evidence="3 4">DSM 18239</strain>
    </source>
</reference>
<dbReference type="EMBL" id="JAFBBZ010000001">
    <property type="protein sequence ID" value="MBM7507576.1"/>
    <property type="molecule type" value="Genomic_DNA"/>
</dbReference>
<name>A0ABS2M8S7_9ACTN</name>
<comment type="similarity">
    <text evidence="1">Belongs to the GSP E family.</text>
</comment>